<evidence type="ECO:0000256" key="4">
    <source>
        <dbReference type="ARBA" id="ARBA00023002"/>
    </source>
</evidence>
<evidence type="ECO:0000256" key="1">
    <source>
        <dbReference type="ARBA" id="ARBA00007992"/>
    </source>
</evidence>
<dbReference type="GO" id="GO:0071949">
    <property type="term" value="F:FAD binding"/>
    <property type="evidence" value="ECO:0007669"/>
    <property type="project" value="InterPro"/>
</dbReference>
<keyword evidence="3" id="KW-0274">FAD</keyword>
<proteinExistence type="inferred from homology"/>
<dbReference type="Gene3D" id="3.50.50.60">
    <property type="entry name" value="FAD/NAD(P)-binding domain"/>
    <property type="match status" value="1"/>
</dbReference>
<comment type="similarity">
    <text evidence="1">Belongs to the paxM FAD-dependent monooxygenase family.</text>
</comment>
<reference evidence="6" key="1">
    <citation type="submission" date="2021-11" db="EMBL/GenBank/DDBJ databases">
        <authorList>
            <person name="Herlambang A."/>
            <person name="Guo Y."/>
            <person name="Takashima Y."/>
            <person name="Nishizawa T."/>
        </authorList>
    </citation>
    <scope>NUCLEOTIDE SEQUENCE</scope>
    <source>
        <strain evidence="6">E1425</strain>
    </source>
</reference>
<evidence type="ECO:0000259" key="5">
    <source>
        <dbReference type="Pfam" id="PF01494"/>
    </source>
</evidence>
<dbReference type="PRINTS" id="PR00420">
    <property type="entry name" value="RNGMNOXGNASE"/>
</dbReference>
<accession>A0A9P3H7G3</accession>
<dbReference type="InterPro" id="IPR002938">
    <property type="entry name" value="FAD-bd"/>
</dbReference>
<dbReference type="GO" id="GO:0004497">
    <property type="term" value="F:monooxygenase activity"/>
    <property type="evidence" value="ECO:0007669"/>
    <property type="project" value="InterPro"/>
</dbReference>
<evidence type="ECO:0000313" key="7">
    <source>
        <dbReference type="Proteomes" id="UP000827284"/>
    </source>
</evidence>
<feature type="domain" description="FAD-binding" evidence="5">
    <location>
        <begin position="9"/>
        <end position="178"/>
    </location>
</feature>
<keyword evidence="4" id="KW-0560">Oxidoreductase</keyword>
<name>A0A9P3H7G3_9FUNG</name>
<dbReference type="Proteomes" id="UP000827284">
    <property type="component" value="Unassembled WGS sequence"/>
</dbReference>
<dbReference type="PANTHER" id="PTHR47356">
    <property type="entry name" value="FAD-DEPENDENT MONOOXYGENASE ASQG-RELATED"/>
    <property type="match status" value="1"/>
</dbReference>
<dbReference type="AlphaFoldDB" id="A0A9P3H7G3"/>
<sequence length="467" mass="52393">MATPTTKPKVLIAGAGIGGLVLAIILEKAQIPYEIFERSTETRLLGASHSLGVNVMPFLKQIGIFEEFTSIAKVIKTMDNYNEQRELVFTMDFGPTHHMGGGYGYVTSRPALHDLFHRQIPSHKIHRGKKVVSVEQDKSYVRIHCQDNTTYEGDILVGADGAYSAVRQSLFAKMKEEDILPASDHGALPYSCVCLVGQTRPLSSELYPELLEPISKFSAVKAETEPFSWTSISVPGNRYCWVVTQYLDEEFGTDKNDTYRSSEWGAESTESMCKEVRDFPIPGGVGPEALRTVGALIDNTPKELISKIKLEQKVFETWYHKRTVLLGDACHKIHPASGAGSLNAIMDCVTLGNCIAALQDTSIESLEKGFQEYKEERYDVVMDSYNNGRMLSKVNAKSTWKSRLIRFLTQNMPNWLWMIMIKRMAENRPQLWFLPQVEDTGTVPPKYQASLQKNLHLAEARDTALVV</sequence>
<organism evidence="6 7">
    <name type="scientific">Entomortierella parvispora</name>
    <dbReference type="NCBI Taxonomy" id="205924"/>
    <lineage>
        <taxon>Eukaryota</taxon>
        <taxon>Fungi</taxon>
        <taxon>Fungi incertae sedis</taxon>
        <taxon>Mucoromycota</taxon>
        <taxon>Mortierellomycotina</taxon>
        <taxon>Mortierellomycetes</taxon>
        <taxon>Mortierellales</taxon>
        <taxon>Mortierellaceae</taxon>
        <taxon>Entomortierella</taxon>
    </lineage>
</organism>
<dbReference type="Pfam" id="PF01494">
    <property type="entry name" value="FAD_binding_3"/>
    <property type="match status" value="2"/>
</dbReference>
<dbReference type="SUPFAM" id="SSF51905">
    <property type="entry name" value="FAD/NAD(P)-binding domain"/>
    <property type="match status" value="1"/>
</dbReference>
<keyword evidence="7" id="KW-1185">Reference proteome</keyword>
<evidence type="ECO:0000313" key="6">
    <source>
        <dbReference type="EMBL" id="GJJ71464.1"/>
    </source>
</evidence>
<dbReference type="PANTHER" id="PTHR47356:SF2">
    <property type="entry name" value="FAD-BINDING DOMAIN-CONTAINING PROTEIN-RELATED"/>
    <property type="match status" value="1"/>
</dbReference>
<feature type="domain" description="FAD-binding" evidence="5">
    <location>
        <begin position="303"/>
        <end position="383"/>
    </location>
</feature>
<reference evidence="6" key="2">
    <citation type="journal article" date="2022" name="Microbiol. Resour. Announc.">
        <title>Whole-Genome Sequence of Entomortierella parvispora E1425, a Mucoromycotan Fungus Associated with Burkholderiaceae-Related Endosymbiotic Bacteria.</title>
        <authorList>
            <person name="Herlambang A."/>
            <person name="Guo Y."/>
            <person name="Takashima Y."/>
            <person name="Narisawa K."/>
            <person name="Ohta H."/>
            <person name="Nishizawa T."/>
        </authorList>
    </citation>
    <scope>NUCLEOTIDE SEQUENCE</scope>
    <source>
        <strain evidence="6">E1425</strain>
    </source>
</reference>
<dbReference type="EMBL" id="BQFW01000005">
    <property type="protein sequence ID" value="GJJ71464.1"/>
    <property type="molecule type" value="Genomic_DNA"/>
</dbReference>
<protein>
    <recommendedName>
        <fullName evidence="5">FAD-binding domain-containing protein</fullName>
    </recommendedName>
</protein>
<dbReference type="InterPro" id="IPR050562">
    <property type="entry name" value="FAD_mOase_fung"/>
</dbReference>
<comment type="caution">
    <text evidence="6">The sequence shown here is derived from an EMBL/GenBank/DDBJ whole genome shotgun (WGS) entry which is preliminary data.</text>
</comment>
<evidence type="ECO:0000256" key="2">
    <source>
        <dbReference type="ARBA" id="ARBA00022630"/>
    </source>
</evidence>
<keyword evidence="2" id="KW-0285">Flavoprotein</keyword>
<gene>
    <name evidence="6" type="ORF">EMPS_03814</name>
</gene>
<dbReference type="InterPro" id="IPR036188">
    <property type="entry name" value="FAD/NAD-bd_sf"/>
</dbReference>
<evidence type="ECO:0000256" key="3">
    <source>
        <dbReference type="ARBA" id="ARBA00022827"/>
    </source>
</evidence>
<dbReference type="OrthoDB" id="655030at2759"/>